<dbReference type="EMBL" id="CP009933">
    <property type="protein sequence ID" value="AKA71562.1"/>
    <property type="molecule type" value="Genomic_DNA"/>
</dbReference>
<dbReference type="STRING" id="1548.CSCA_4437"/>
<protein>
    <submittedName>
        <fullName evidence="1">XRE family transcriptional regulator</fullName>
    </submittedName>
</protein>
<dbReference type="KEGG" id="csq:CSCA_4437"/>
<evidence type="ECO:0000313" key="1">
    <source>
        <dbReference type="EMBL" id="AKA71562.1"/>
    </source>
</evidence>
<reference evidence="1 2" key="1">
    <citation type="journal article" date="2015" name="J. Biotechnol.">
        <title>Complete genome sequence of a malodorant-producing acetogen, Clostridium scatologenes ATCC 25775(T).</title>
        <authorList>
            <person name="Zhu Z."/>
            <person name="Guo T."/>
            <person name="Zheng H."/>
            <person name="Song T."/>
            <person name="Ouyang P."/>
            <person name="Xie J."/>
        </authorList>
    </citation>
    <scope>NUCLEOTIDE SEQUENCE [LARGE SCALE GENOMIC DNA]</scope>
    <source>
        <strain evidence="1 2">ATCC 25775</strain>
    </source>
</reference>
<organism evidence="1 2">
    <name type="scientific">Clostridium scatologenes</name>
    <dbReference type="NCBI Taxonomy" id="1548"/>
    <lineage>
        <taxon>Bacteria</taxon>
        <taxon>Bacillati</taxon>
        <taxon>Bacillota</taxon>
        <taxon>Clostridia</taxon>
        <taxon>Eubacteriales</taxon>
        <taxon>Clostridiaceae</taxon>
        <taxon>Clostridium</taxon>
    </lineage>
</organism>
<accession>A0A0E3K3Z4</accession>
<sequence length="64" mass="7887">MYGVTLDELIYGTNENFHIKMFARAFSNLSEDDKKEIINLIEFKKKIKKIFNRLWRHWYGKYKI</sequence>
<keyword evidence="2" id="KW-1185">Reference proteome</keyword>
<gene>
    <name evidence="1" type="ORF">CSCA_4437</name>
</gene>
<dbReference type="Proteomes" id="UP000033115">
    <property type="component" value="Chromosome"/>
</dbReference>
<evidence type="ECO:0000313" key="2">
    <source>
        <dbReference type="Proteomes" id="UP000033115"/>
    </source>
</evidence>
<dbReference type="HOGENOM" id="CLU_2859874_0_0_9"/>
<dbReference type="AlphaFoldDB" id="A0A0E3K3Z4"/>
<name>A0A0E3K3Z4_CLOSL</name>
<proteinExistence type="predicted"/>
<dbReference type="RefSeq" id="WP_029159422.1">
    <property type="nucleotide sequence ID" value="NZ_CP009933.1"/>
</dbReference>